<proteinExistence type="inferred from homology"/>
<evidence type="ECO:0000313" key="13">
    <source>
        <dbReference type="EMBL" id="VAX24755.1"/>
    </source>
</evidence>
<evidence type="ECO:0000256" key="11">
    <source>
        <dbReference type="ARBA" id="ARBA00047594"/>
    </source>
</evidence>
<evidence type="ECO:0000256" key="4">
    <source>
        <dbReference type="ARBA" id="ARBA00021581"/>
    </source>
</evidence>
<evidence type="ECO:0000256" key="12">
    <source>
        <dbReference type="SAM" id="Phobius"/>
    </source>
</evidence>
<comment type="catalytic activity">
    <reaction evidence="11">
        <text>di-trans,octa-cis-undecaprenyl diphosphate + H2O = di-trans,octa-cis-undecaprenyl phosphate + phosphate + H(+)</text>
        <dbReference type="Rhea" id="RHEA:28094"/>
        <dbReference type="ChEBI" id="CHEBI:15377"/>
        <dbReference type="ChEBI" id="CHEBI:15378"/>
        <dbReference type="ChEBI" id="CHEBI:43474"/>
        <dbReference type="ChEBI" id="CHEBI:58405"/>
        <dbReference type="ChEBI" id="CHEBI:60392"/>
        <dbReference type="EC" id="3.6.1.27"/>
    </reaction>
</comment>
<evidence type="ECO:0000256" key="7">
    <source>
        <dbReference type="ARBA" id="ARBA00022801"/>
    </source>
</evidence>
<feature type="transmembrane region" description="Helical" evidence="12">
    <location>
        <begin position="95"/>
        <end position="113"/>
    </location>
</feature>
<feature type="transmembrane region" description="Helical" evidence="12">
    <location>
        <begin position="45"/>
        <end position="64"/>
    </location>
</feature>
<name>A0A3B1CZI2_9ZZZZ</name>
<organism evidence="13">
    <name type="scientific">hydrothermal vent metagenome</name>
    <dbReference type="NCBI Taxonomy" id="652676"/>
    <lineage>
        <taxon>unclassified sequences</taxon>
        <taxon>metagenomes</taxon>
        <taxon>ecological metagenomes</taxon>
    </lineage>
</organism>
<evidence type="ECO:0000256" key="3">
    <source>
        <dbReference type="ARBA" id="ARBA00012374"/>
    </source>
</evidence>
<reference evidence="13" key="1">
    <citation type="submission" date="2018-06" db="EMBL/GenBank/DDBJ databases">
        <authorList>
            <person name="Zhirakovskaya E."/>
        </authorList>
    </citation>
    <scope>NUCLEOTIDE SEQUENCE</scope>
</reference>
<accession>A0A3B1CZI2</accession>
<feature type="transmembrane region" description="Helical" evidence="12">
    <location>
        <begin position="125"/>
        <end position="142"/>
    </location>
</feature>
<evidence type="ECO:0000256" key="1">
    <source>
        <dbReference type="ARBA" id="ARBA00004651"/>
    </source>
</evidence>
<feature type="transmembrane region" description="Helical" evidence="12">
    <location>
        <begin position="198"/>
        <end position="216"/>
    </location>
</feature>
<dbReference type="AlphaFoldDB" id="A0A3B1CZI2"/>
<dbReference type="HAMAP" id="MF_01006">
    <property type="entry name" value="Undec_diphosphatase"/>
    <property type="match status" value="1"/>
</dbReference>
<evidence type="ECO:0000256" key="9">
    <source>
        <dbReference type="ARBA" id="ARBA00023136"/>
    </source>
</evidence>
<dbReference type="PANTHER" id="PTHR30622">
    <property type="entry name" value="UNDECAPRENYL-DIPHOSPHATASE"/>
    <property type="match status" value="1"/>
</dbReference>
<keyword evidence="9 12" id="KW-0472">Membrane</keyword>
<comment type="subcellular location">
    <subcellularLocation>
        <location evidence="1">Cell membrane</location>
        <topology evidence="1">Multi-pass membrane protein</topology>
    </subcellularLocation>
</comment>
<keyword evidence="5" id="KW-1003">Cell membrane</keyword>
<evidence type="ECO:0000256" key="10">
    <source>
        <dbReference type="ARBA" id="ARBA00032707"/>
    </source>
</evidence>
<feature type="transmembrane region" description="Helical" evidence="12">
    <location>
        <begin position="228"/>
        <end position="249"/>
    </location>
</feature>
<dbReference type="GO" id="GO:0005886">
    <property type="term" value="C:plasma membrane"/>
    <property type="evidence" value="ECO:0007669"/>
    <property type="project" value="UniProtKB-SubCell"/>
</dbReference>
<dbReference type="InterPro" id="IPR003824">
    <property type="entry name" value="UppP"/>
</dbReference>
<feature type="transmembrane region" description="Helical" evidence="12">
    <location>
        <begin position="261"/>
        <end position="280"/>
    </location>
</feature>
<keyword evidence="6 12" id="KW-0812">Transmembrane</keyword>
<keyword evidence="7 13" id="KW-0378">Hydrolase</keyword>
<keyword evidence="8 12" id="KW-1133">Transmembrane helix</keyword>
<evidence type="ECO:0000256" key="5">
    <source>
        <dbReference type="ARBA" id="ARBA00022475"/>
    </source>
</evidence>
<dbReference type="Pfam" id="PF02673">
    <property type="entry name" value="BacA"/>
    <property type="match status" value="1"/>
</dbReference>
<sequence length="282" mass="30948">MSYLEALFLGIVQGLTEFLPISSTGHLTIAGKLMGLISVENPERWTSFIAVIQLGTLLAIVIYFRKDLWNILITFLKENLVERKKYSEQDINSKMGWFIILGSIPVAIIGLGFKDAIEGAFTKNLYVIAASLIVLGLILAFAERIGKFKREMKDITWKDSLIIGFAQSLALIPGSSRSGTTITAGIFVGLKRETAARFSFLLSVPAILGSGLLEFYSSLEYIQTDGLITLAIATIASAVSGYLTIAFLLSYLRKHSTMVFVYYRVIIGIAIFILIGLNIISA</sequence>
<dbReference type="NCBIfam" id="TIGR00753">
    <property type="entry name" value="undec_PP_bacA"/>
    <property type="match status" value="1"/>
</dbReference>
<dbReference type="EC" id="3.6.1.27" evidence="3"/>
<protein>
    <recommendedName>
        <fullName evidence="4">Undecaprenyl-diphosphatase</fullName>
        <ecNumber evidence="3">3.6.1.27</ecNumber>
    </recommendedName>
    <alternativeName>
        <fullName evidence="10">Undecaprenyl pyrophosphate phosphatase</fullName>
    </alternativeName>
</protein>
<dbReference type="GO" id="GO:0050380">
    <property type="term" value="F:undecaprenyl-diphosphatase activity"/>
    <property type="evidence" value="ECO:0007669"/>
    <property type="project" value="UniProtKB-EC"/>
</dbReference>
<comment type="similarity">
    <text evidence="2">Belongs to the UppP family.</text>
</comment>
<evidence type="ECO:0000256" key="2">
    <source>
        <dbReference type="ARBA" id="ARBA00010621"/>
    </source>
</evidence>
<gene>
    <name evidence="13" type="ORF">MNBD_IGNAVI01-2331</name>
</gene>
<evidence type="ECO:0000256" key="6">
    <source>
        <dbReference type="ARBA" id="ARBA00022692"/>
    </source>
</evidence>
<dbReference type="PANTHER" id="PTHR30622:SF4">
    <property type="entry name" value="UNDECAPRENYL-DIPHOSPHATASE"/>
    <property type="match status" value="1"/>
</dbReference>
<dbReference type="EMBL" id="UOGD01000280">
    <property type="protein sequence ID" value="VAX24755.1"/>
    <property type="molecule type" value="Genomic_DNA"/>
</dbReference>
<evidence type="ECO:0000256" key="8">
    <source>
        <dbReference type="ARBA" id="ARBA00022989"/>
    </source>
</evidence>